<evidence type="ECO:0000259" key="9">
    <source>
        <dbReference type="PROSITE" id="PS50262"/>
    </source>
</evidence>
<feature type="transmembrane region" description="Helical" evidence="8">
    <location>
        <begin position="190"/>
        <end position="215"/>
    </location>
</feature>
<gene>
    <name evidence="11" type="primary">LOC107118301</name>
</gene>
<reference evidence="11" key="1">
    <citation type="submission" date="2025-08" db="UniProtKB">
        <authorList>
            <consortium name="RefSeq"/>
        </authorList>
    </citation>
    <scope>IDENTIFICATION</scope>
</reference>
<feature type="transmembrane region" description="Helical" evidence="8">
    <location>
        <begin position="279"/>
        <end position="297"/>
    </location>
</feature>
<evidence type="ECO:0000313" key="11">
    <source>
        <dbReference type="RefSeq" id="XP_015276091.1"/>
    </source>
</evidence>
<feature type="transmembrane region" description="Helical" evidence="8">
    <location>
        <begin position="31"/>
        <end position="50"/>
    </location>
</feature>
<evidence type="ECO:0000256" key="3">
    <source>
        <dbReference type="ARBA" id="ARBA00022989"/>
    </source>
</evidence>
<feature type="transmembrane region" description="Helical" evidence="8">
    <location>
        <begin position="62"/>
        <end position="83"/>
    </location>
</feature>
<proteinExistence type="predicted"/>
<evidence type="ECO:0000256" key="2">
    <source>
        <dbReference type="ARBA" id="ARBA00022692"/>
    </source>
</evidence>
<evidence type="ECO:0000256" key="5">
    <source>
        <dbReference type="ARBA" id="ARBA00023136"/>
    </source>
</evidence>
<feature type="transmembrane region" description="Helical" evidence="8">
    <location>
        <begin position="235"/>
        <end position="259"/>
    </location>
</feature>
<dbReference type="Pfam" id="PF00001">
    <property type="entry name" value="7tm_1"/>
    <property type="match status" value="1"/>
</dbReference>
<keyword evidence="5 8" id="KW-0472">Membrane</keyword>
<evidence type="ECO:0000256" key="6">
    <source>
        <dbReference type="ARBA" id="ARBA00023170"/>
    </source>
</evidence>
<dbReference type="PRINTS" id="PR01157">
    <property type="entry name" value="P2YPURNOCPTR"/>
</dbReference>
<dbReference type="InterPro" id="IPR000276">
    <property type="entry name" value="GPCR_Rhodpsn"/>
</dbReference>
<dbReference type="CDD" id="cd14982">
    <property type="entry name" value="7tmA_purinoceptor-like"/>
    <property type="match status" value="1"/>
</dbReference>
<keyword evidence="6" id="KW-0675">Receptor</keyword>
<evidence type="ECO:0000256" key="1">
    <source>
        <dbReference type="ARBA" id="ARBA00004141"/>
    </source>
</evidence>
<dbReference type="Gene3D" id="1.20.1070.10">
    <property type="entry name" value="Rhodopsin 7-helix transmembrane proteins"/>
    <property type="match status" value="1"/>
</dbReference>
<keyword evidence="7" id="KW-0807">Transducer</keyword>
<evidence type="ECO:0000256" key="7">
    <source>
        <dbReference type="ARBA" id="ARBA00023224"/>
    </source>
</evidence>
<sequence length="355" mass="39797">MEERDPSNVTLANASSQCLLQADFQYSFFPAVYSTVFVLGLLENVAAFYLLTCKTAGAPRSFVYLVNLAVVDTLFVCVLPFKIHYHLGRNDWIFGDVACRVTGSVYFVNIYLSIAFFTCICVDRYVAVLHPFAYIRIKSGHYGMVSALLWGVALGVAVPLVLGGPLTSRKGNQTVCFESFGAGSWRGRMVPYNVCALVFGFAIPFVVILISYPLIARRISRIPRSARKTKALGTIYLILLICTTCFLPYHLTHLLHFLMRAGLIRDCRFAAFIYGMRRVTLALVSFNCCLNPILYYFTSASGRWRCRLRFRPRAVAVYTVSGRRNREDSGARGTRQRDYVGGVTWSRVPQQIGGP</sequence>
<dbReference type="SUPFAM" id="SSF81321">
    <property type="entry name" value="Family A G protein-coupled receptor-like"/>
    <property type="match status" value="1"/>
</dbReference>
<dbReference type="Proteomes" id="UP000694871">
    <property type="component" value="Unplaced"/>
</dbReference>
<keyword evidence="4" id="KW-0297">G-protein coupled receptor</keyword>
<feature type="domain" description="G-protein coupled receptors family 1 profile" evidence="9">
    <location>
        <begin position="43"/>
        <end position="295"/>
    </location>
</feature>
<accession>A0ABM1KQV4</accession>
<dbReference type="GeneID" id="107118301"/>
<keyword evidence="2 8" id="KW-0812">Transmembrane</keyword>
<dbReference type="InterPro" id="IPR017452">
    <property type="entry name" value="GPCR_Rhodpsn_7TM"/>
</dbReference>
<keyword evidence="10" id="KW-1185">Reference proteome</keyword>
<name>A0ABM1KQV4_GEKJA</name>
<dbReference type="PRINTS" id="PR00237">
    <property type="entry name" value="GPCRRHODOPSN"/>
</dbReference>
<feature type="transmembrane region" description="Helical" evidence="8">
    <location>
        <begin position="103"/>
        <end position="122"/>
    </location>
</feature>
<dbReference type="PROSITE" id="PS50262">
    <property type="entry name" value="G_PROTEIN_RECEP_F1_2"/>
    <property type="match status" value="1"/>
</dbReference>
<dbReference type="RefSeq" id="XP_015276091.1">
    <property type="nucleotide sequence ID" value="XM_015420605.1"/>
</dbReference>
<protein>
    <submittedName>
        <fullName evidence="11">Lysophosphatidic acid receptor 6-like</fullName>
    </submittedName>
</protein>
<organism evidence="10 11">
    <name type="scientific">Gekko japonicus</name>
    <name type="common">Schlegel's Japanese gecko</name>
    <dbReference type="NCBI Taxonomy" id="146911"/>
    <lineage>
        <taxon>Eukaryota</taxon>
        <taxon>Metazoa</taxon>
        <taxon>Chordata</taxon>
        <taxon>Craniata</taxon>
        <taxon>Vertebrata</taxon>
        <taxon>Euteleostomi</taxon>
        <taxon>Lepidosauria</taxon>
        <taxon>Squamata</taxon>
        <taxon>Bifurcata</taxon>
        <taxon>Gekkota</taxon>
        <taxon>Gekkonidae</taxon>
        <taxon>Gekkoninae</taxon>
        <taxon>Gekko</taxon>
    </lineage>
</organism>
<dbReference type="PANTHER" id="PTHR24237">
    <property type="entry name" value="G-PROTEIN COUPLED RECEPTOR"/>
    <property type="match status" value="1"/>
</dbReference>
<keyword evidence="3 8" id="KW-1133">Transmembrane helix</keyword>
<feature type="transmembrane region" description="Helical" evidence="8">
    <location>
        <begin position="142"/>
        <end position="162"/>
    </location>
</feature>
<evidence type="ECO:0000256" key="8">
    <source>
        <dbReference type="SAM" id="Phobius"/>
    </source>
</evidence>
<evidence type="ECO:0000313" key="10">
    <source>
        <dbReference type="Proteomes" id="UP000694871"/>
    </source>
</evidence>
<dbReference type="PANTHER" id="PTHR24237:SF37">
    <property type="entry name" value="COAGULATION FACTOR II (THROMBIN) RECEPTOR-LIKE 2-RELATED"/>
    <property type="match status" value="1"/>
</dbReference>
<evidence type="ECO:0000256" key="4">
    <source>
        <dbReference type="ARBA" id="ARBA00023040"/>
    </source>
</evidence>
<comment type="subcellular location">
    <subcellularLocation>
        <location evidence="1">Membrane</location>
        <topology evidence="1">Multi-pass membrane protein</topology>
    </subcellularLocation>
</comment>
<dbReference type="InterPro" id="IPR047160">
    <property type="entry name" value="GP183-like"/>
</dbReference>